<sequence>MEHYNFEGEIDNISPAQLEFIKNVIEQEGFKDSKVTFEAVGAAGDNYAASVKRIVIEGENGKLTMIAKIAPSHEIVRRTLNAPLMFKNEHLMYREVLPKFLSLQKQAEVPEEDQLKFPKCYGTNVEAPNEIILIEDLKPSGFKMQDRLASLSDECVKSILRNLAIFHSLSYVLKNKEPETYNYYKDNLGDMWGAIADRPPAELVYFSQVENASINMLDDVEHQNVMRHKVSDLVTRAAKMTKFENNSRYAVIQHGDCWTNNVMFKFDGDSLQQSILIDYQVSKNSSPANDFLYLVFNCTDHETRVKSFYDWLDYYHSELDKSLSNYGLKANYVYPKDQLDADVKRYGRLAFGCAVITSGVLNLNPEEAKKLQKAFANANNSEALLEVFAEVQTDTLRIIKKKLTGLVESFVAFGLL</sequence>
<accession>A0ACC2QPG6</accession>
<reference evidence="1" key="1">
    <citation type="submission" date="2023-03" db="EMBL/GenBank/DDBJ databases">
        <title>Chromosome-level genomes of two armyworms, Mythimna separata and Mythimna loreyi, provide insights into the biosynthesis and reception of sex pheromones.</title>
        <authorList>
            <person name="Zhao H."/>
        </authorList>
    </citation>
    <scope>NUCLEOTIDE SEQUENCE</scope>
    <source>
        <strain evidence="1">BeijingLab</strain>
    </source>
</reference>
<comment type="caution">
    <text evidence="1">The sequence shown here is derived from an EMBL/GenBank/DDBJ whole genome shotgun (WGS) entry which is preliminary data.</text>
</comment>
<proteinExistence type="predicted"/>
<evidence type="ECO:0000313" key="1">
    <source>
        <dbReference type="EMBL" id="KAJ8720712.1"/>
    </source>
</evidence>
<protein>
    <submittedName>
        <fullName evidence="1">Uncharacterized protein</fullName>
    </submittedName>
</protein>
<evidence type="ECO:0000313" key="2">
    <source>
        <dbReference type="Proteomes" id="UP001231649"/>
    </source>
</evidence>
<name>A0ACC2QPG6_9NEOP</name>
<organism evidence="1 2">
    <name type="scientific">Mythimna loreyi</name>
    <dbReference type="NCBI Taxonomy" id="667449"/>
    <lineage>
        <taxon>Eukaryota</taxon>
        <taxon>Metazoa</taxon>
        <taxon>Ecdysozoa</taxon>
        <taxon>Arthropoda</taxon>
        <taxon>Hexapoda</taxon>
        <taxon>Insecta</taxon>
        <taxon>Pterygota</taxon>
        <taxon>Neoptera</taxon>
        <taxon>Endopterygota</taxon>
        <taxon>Lepidoptera</taxon>
        <taxon>Glossata</taxon>
        <taxon>Ditrysia</taxon>
        <taxon>Noctuoidea</taxon>
        <taxon>Noctuidae</taxon>
        <taxon>Noctuinae</taxon>
        <taxon>Hadenini</taxon>
        <taxon>Mythimna</taxon>
    </lineage>
</organism>
<dbReference type="Proteomes" id="UP001231649">
    <property type="component" value="Chromosome 19"/>
</dbReference>
<gene>
    <name evidence="1" type="ORF">PYW08_006177</name>
</gene>
<keyword evidence="2" id="KW-1185">Reference proteome</keyword>
<dbReference type="EMBL" id="CM056795">
    <property type="protein sequence ID" value="KAJ8720712.1"/>
    <property type="molecule type" value="Genomic_DNA"/>
</dbReference>